<evidence type="ECO:0000313" key="2">
    <source>
        <dbReference type="EMBL" id="GMF34076.1"/>
    </source>
</evidence>
<dbReference type="SUPFAM" id="SSF82771">
    <property type="entry name" value="GIY-YIG endonuclease"/>
    <property type="match status" value="1"/>
</dbReference>
<proteinExistence type="predicted"/>
<keyword evidence="3" id="KW-1185">Reference proteome</keyword>
<protein>
    <submittedName>
        <fullName evidence="2">Unnamed protein product</fullName>
    </submittedName>
</protein>
<sequence length="167" mass="19881">MIGHIYRIIHLESDIQYVGSMFSEPRKRWQLHKSNYSNWLAGRCRKVSIYPFFEEHGIDKFKLIPIKAYDLADRTHLKAYEQLWINKLRCVNKVSPFQILKLYKRQYHLDNRESKLNGFKEYYKANKAQIAAKKAERIHCGCGSEIARGKRARHEKSKKHEAWAQSN</sequence>
<evidence type="ECO:0000313" key="3">
    <source>
        <dbReference type="Proteomes" id="UP001165083"/>
    </source>
</evidence>
<dbReference type="AlphaFoldDB" id="A0A9W7CQ18"/>
<dbReference type="OrthoDB" id="120726at2759"/>
<name>A0A9W7CQ18_9STRA</name>
<dbReference type="Gene3D" id="3.40.1440.10">
    <property type="entry name" value="GIY-YIG endonuclease"/>
    <property type="match status" value="1"/>
</dbReference>
<comment type="caution">
    <text evidence="2">The sequence shown here is derived from an EMBL/GenBank/DDBJ whole genome shotgun (WGS) entry which is preliminary data.</text>
</comment>
<dbReference type="InterPro" id="IPR035901">
    <property type="entry name" value="GIY-YIG_endonuc_sf"/>
</dbReference>
<organism evidence="2 3">
    <name type="scientific">Phytophthora lilii</name>
    <dbReference type="NCBI Taxonomy" id="2077276"/>
    <lineage>
        <taxon>Eukaryota</taxon>
        <taxon>Sar</taxon>
        <taxon>Stramenopiles</taxon>
        <taxon>Oomycota</taxon>
        <taxon>Peronosporomycetes</taxon>
        <taxon>Peronosporales</taxon>
        <taxon>Peronosporaceae</taxon>
        <taxon>Phytophthora</taxon>
    </lineage>
</organism>
<reference evidence="2" key="1">
    <citation type="submission" date="2023-04" db="EMBL/GenBank/DDBJ databases">
        <title>Phytophthora lilii NBRC 32176.</title>
        <authorList>
            <person name="Ichikawa N."/>
            <person name="Sato H."/>
            <person name="Tonouchi N."/>
        </authorList>
    </citation>
    <scope>NUCLEOTIDE SEQUENCE</scope>
    <source>
        <strain evidence="2">NBRC 32176</strain>
    </source>
</reference>
<gene>
    <name evidence="2" type="ORF">Plil01_001452300</name>
</gene>
<dbReference type="Proteomes" id="UP001165083">
    <property type="component" value="Unassembled WGS sequence"/>
</dbReference>
<dbReference type="Pfam" id="PF01541">
    <property type="entry name" value="GIY-YIG"/>
    <property type="match status" value="1"/>
</dbReference>
<accession>A0A9W7CQ18</accession>
<dbReference type="InterPro" id="IPR000305">
    <property type="entry name" value="GIY-YIG_endonuc"/>
</dbReference>
<evidence type="ECO:0000259" key="1">
    <source>
        <dbReference type="Pfam" id="PF01541"/>
    </source>
</evidence>
<feature type="domain" description="GIY-YIG" evidence="1">
    <location>
        <begin position="3"/>
        <end position="89"/>
    </location>
</feature>
<dbReference type="EMBL" id="BSXW01001145">
    <property type="protein sequence ID" value="GMF34076.1"/>
    <property type="molecule type" value="Genomic_DNA"/>
</dbReference>